<reference evidence="11 12" key="1">
    <citation type="submission" date="2019-02" db="EMBL/GenBank/DDBJ databases">
        <title>Deep-cultivation of Planctomycetes and their phenomic and genomic characterization uncovers novel biology.</title>
        <authorList>
            <person name="Wiegand S."/>
            <person name="Jogler M."/>
            <person name="Boedeker C."/>
            <person name="Pinto D."/>
            <person name="Vollmers J."/>
            <person name="Rivas-Marin E."/>
            <person name="Kohn T."/>
            <person name="Peeters S.H."/>
            <person name="Heuer A."/>
            <person name="Rast P."/>
            <person name="Oberbeckmann S."/>
            <person name="Bunk B."/>
            <person name="Jeske O."/>
            <person name="Meyerdierks A."/>
            <person name="Storesund J.E."/>
            <person name="Kallscheuer N."/>
            <person name="Luecker S."/>
            <person name="Lage O.M."/>
            <person name="Pohl T."/>
            <person name="Merkel B.J."/>
            <person name="Hornburger P."/>
            <person name="Mueller R.-W."/>
            <person name="Bruemmer F."/>
            <person name="Labrenz M."/>
            <person name="Spormann A.M."/>
            <person name="Op den Camp H."/>
            <person name="Overmann J."/>
            <person name="Amann R."/>
            <person name="Jetten M.S.M."/>
            <person name="Mascher T."/>
            <person name="Medema M.H."/>
            <person name="Devos D.P."/>
            <person name="Kaster A.-K."/>
            <person name="Ovreas L."/>
            <person name="Rohde M."/>
            <person name="Galperin M.Y."/>
            <person name="Jogler C."/>
        </authorList>
    </citation>
    <scope>NUCLEOTIDE SEQUENCE [LARGE SCALE GENOMIC DNA]</scope>
    <source>
        <strain evidence="11 12">Poly30</strain>
    </source>
</reference>
<proteinExistence type="inferred from homology"/>
<dbReference type="Proteomes" id="UP000320390">
    <property type="component" value="Chromosome"/>
</dbReference>
<feature type="domain" description="Alpha-D-phosphohexomutase alpha/beta/alpha" evidence="8">
    <location>
        <begin position="3"/>
        <end position="124"/>
    </location>
</feature>
<dbReference type="InterPro" id="IPR005846">
    <property type="entry name" value="A-D-PHexomutase_a/b/a-III"/>
</dbReference>
<dbReference type="InterPro" id="IPR005844">
    <property type="entry name" value="A-D-PHexomutase_a/b/a-I"/>
</dbReference>
<dbReference type="Pfam" id="PF02878">
    <property type="entry name" value="PGM_PMM_I"/>
    <property type="match status" value="1"/>
</dbReference>
<evidence type="ECO:0000313" key="11">
    <source>
        <dbReference type="EMBL" id="QDV07638.1"/>
    </source>
</evidence>
<evidence type="ECO:0000256" key="2">
    <source>
        <dbReference type="ARBA" id="ARBA00010231"/>
    </source>
</evidence>
<evidence type="ECO:0000259" key="8">
    <source>
        <dbReference type="Pfam" id="PF02878"/>
    </source>
</evidence>
<dbReference type="EC" id="5.4.2.2" evidence="11"/>
<dbReference type="PANTHER" id="PTHR43771">
    <property type="entry name" value="PHOSPHOMANNOMUTASE"/>
    <property type="match status" value="1"/>
</dbReference>
<dbReference type="CDD" id="cd03089">
    <property type="entry name" value="PMM_PGM"/>
    <property type="match status" value="1"/>
</dbReference>
<evidence type="ECO:0000256" key="3">
    <source>
        <dbReference type="ARBA" id="ARBA00022553"/>
    </source>
</evidence>
<dbReference type="GO" id="GO:0004614">
    <property type="term" value="F:phosphoglucomutase activity"/>
    <property type="evidence" value="ECO:0007669"/>
    <property type="project" value="UniProtKB-EC"/>
</dbReference>
<dbReference type="InterPro" id="IPR005843">
    <property type="entry name" value="A-D-PHexomutase_C"/>
</dbReference>
<gene>
    <name evidence="11" type="primary">algC</name>
    <name evidence="11" type="ORF">Poly30_31660</name>
</gene>
<evidence type="ECO:0000313" key="12">
    <source>
        <dbReference type="Proteomes" id="UP000320390"/>
    </source>
</evidence>
<dbReference type="Pfam" id="PF02879">
    <property type="entry name" value="PGM_PMM_II"/>
    <property type="match status" value="1"/>
</dbReference>
<dbReference type="InterPro" id="IPR016055">
    <property type="entry name" value="A-D-PHexomutase_a/b/a-I/II/III"/>
</dbReference>
<dbReference type="GO" id="GO:0005975">
    <property type="term" value="P:carbohydrate metabolic process"/>
    <property type="evidence" value="ECO:0007669"/>
    <property type="project" value="InterPro"/>
</dbReference>
<dbReference type="InterPro" id="IPR036900">
    <property type="entry name" value="A-D-PHexomutase_C_sf"/>
</dbReference>
<dbReference type="Pfam" id="PF02880">
    <property type="entry name" value="PGM_PMM_III"/>
    <property type="match status" value="1"/>
</dbReference>
<dbReference type="Gene3D" id="3.40.120.10">
    <property type="entry name" value="Alpha-D-Glucose-1,6-Bisphosphate, subunit A, domain 3"/>
    <property type="match status" value="3"/>
</dbReference>
<dbReference type="Pfam" id="PF00408">
    <property type="entry name" value="PGM_PMM_IV"/>
    <property type="match status" value="1"/>
</dbReference>
<feature type="domain" description="Alpha-D-phosphohexomutase alpha/beta/alpha" evidence="9">
    <location>
        <begin position="150"/>
        <end position="248"/>
    </location>
</feature>
<dbReference type="InterPro" id="IPR005845">
    <property type="entry name" value="A-D-PHexomutase_a/b/a-II"/>
</dbReference>
<evidence type="ECO:0000259" key="9">
    <source>
        <dbReference type="Pfam" id="PF02879"/>
    </source>
</evidence>
<organism evidence="11 12">
    <name type="scientific">Saltatorellus ferox</name>
    <dbReference type="NCBI Taxonomy" id="2528018"/>
    <lineage>
        <taxon>Bacteria</taxon>
        <taxon>Pseudomonadati</taxon>
        <taxon>Planctomycetota</taxon>
        <taxon>Planctomycetia</taxon>
        <taxon>Planctomycetia incertae sedis</taxon>
        <taxon>Saltatorellus</taxon>
    </lineage>
</organism>
<dbReference type="SUPFAM" id="SSF55957">
    <property type="entry name" value="Phosphoglucomutase, C-terminal domain"/>
    <property type="match status" value="1"/>
</dbReference>
<evidence type="ECO:0000256" key="5">
    <source>
        <dbReference type="ARBA" id="ARBA00022842"/>
    </source>
</evidence>
<feature type="domain" description="Alpha-D-phosphohexomutase alpha/beta/alpha" evidence="10">
    <location>
        <begin position="254"/>
        <end position="363"/>
    </location>
</feature>
<name>A0A518EUB3_9BACT</name>
<evidence type="ECO:0000259" key="7">
    <source>
        <dbReference type="Pfam" id="PF00408"/>
    </source>
</evidence>
<evidence type="ECO:0000256" key="6">
    <source>
        <dbReference type="ARBA" id="ARBA00023235"/>
    </source>
</evidence>
<feature type="domain" description="Alpha-D-phosphohexomutase C-terminal" evidence="7">
    <location>
        <begin position="370"/>
        <end position="444"/>
    </location>
</feature>
<evidence type="ECO:0000259" key="10">
    <source>
        <dbReference type="Pfam" id="PF02880"/>
    </source>
</evidence>
<keyword evidence="4" id="KW-0479">Metal-binding</keyword>
<protein>
    <submittedName>
        <fullName evidence="11">Phosphomannomutase/phosphoglucomutase</fullName>
        <ecNumber evidence="11">5.4.2.2</ecNumber>
    </submittedName>
</protein>
<evidence type="ECO:0000256" key="4">
    <source>
        <dbReference type="ARBA" id="ARBA00022723"/>
    </source>
</evidence>
<dbReference type="OrthoDB" id="9806956at2"/>
<dbReference type="PRINTS" id="PR00509">
    <property type="entry name" value="PGMPMM"/>
</dbReference>
<keyword evidence="12" id="KW-1185">Reference proteome</keyword>
<dbReference type="PANTHER" id="PTHR43771:SF1">
    <property type="entry name" value="PHOSPHOMANNOMUTASE"/>
    <property type="match status" value="1"/>
</dbReference>
<dbReference type="AlphaFoldDB" id="A0A518EUB3"/>
<dbReference type="GO" id="GO:0046872">
    <property type="term" value="F:metal ion binding"/>
    <property type="evidence" value="ECO:0007669"/>
    <property type="project" value="UniProtKB-KW"/>
</dbReference>
<dbReference type="InterPro" id="IPR005841">
    <property type="entry name" value="Alpha-D-phosphohexomutase_SF"/>
</dbReference>
<keyword evidence="6 11" id="KW-0413">Isomerase</keyword>
<dbReference type="EMBL" id="CP036434">
    <property type="protein sequence ID" value="QDV07638.1"/>
    <property type="molecule type" value="Genomic_DNA"/>
</dbReference>
<accession>A0A518EUB3</accession>
<evidence type="ECO:0000256" key="1">
    <source>
        <dbReference type="ARBA" id="ARBA00001946"/>
    </source>
</evidence>
<keyword evidence="5" id="KW-0460">Magnesium</keyword>
<dbReference type="Gene3D" id="3.30.310.50">
    <property type="entry name" value="Alpha-D-phosphohexomutase, C-terminal domain"/>
    <property type="match status" value="1"/>
</dbReference>
<dbReference type="RefSeq" id="WP_145198865.1">
    <property type="nucleotide sequence ID" value="NZ_CP036434.1"/>
</dbReference>
<comment type="cofactor">
    <cofactor evidence="1">
        <name>Mg(2+)</name>
        <dbReference type="ChEBI" id="CHEBI:18420"/>
    </cofactor>
</comment>
<sequence>MGIFKAYDIRGIVPSELDAATAAKIGHAFATLLKAKRLLVGQDMRVHSPEIAEAVMNGMRDAGADVVSIGLASTPMTYFAIGSQDVDGGLCVTASHNGGEYNGMKLCGRGATPISKANGIADIERMCAGDYPGLTAETRGGLEVIDLLEDYAKHVSSFSDMPNDVSICIDAANGMAGHTLPRILPRLPKAHAKSIFMEPDGTFPNHEANPIKEENLDDVRELVKAESAAIGVGFDGDADRCCFVDETGKTVPADLMTALLAGEFLEREPGAHIVYDLRSSWVVKEEIQRLGGIALRDRVGHSFIKATMRKNNAIFAGELSGHFYFRDNYVCDSGALAMVSALNLLSRPTNQGKPFSKLVENLRRYHATGEINFVVEDKEAAIAELKARYSEGRQDELDGITVEFGDLGDDDWWWFNVRMSNTEPLLRLNLEARQESTRDARRDELIALLGSPE</sequence>
<keyword evidence="3" id="KW-0597">Phosphoprotein</keyword>
<dbReference type="SUPFAM" id="SSF53738">
    <property type="entry name" value="Phosphoglucomutase, first 3 domains"/>
    <property type="match status" value="3"/>
</dbReference>
<comment type="similarity">
    <text evidence="2">Belongs to the phosphohexose mutase family.</text>
</comment>